<keyword evidence="3 4" id="KW-0460">Magnesium</keyword>
<dbReference type="Pfam" id="PF00459">
    <property type="entry name" value="Inositol_P"/>
    <property type="match status" value="1"/>
</dbReference>
<dbReference type="Proteomes" id="UP000285376">
    <property type="component" value="Unassembled WGS sequence"/>
</dbReference>
<evidence type="ECO:0000256" key="1">
    <source>
        <dbReference type="ARBA" id="ARBA00022723"/>
    </source>
</evidence>
<dbReference type="AlphaFoldDB" id="A0A417Z202"/>
<dbReference type="PRINTS" id="PR00377">
    <property type="entry name" value="IMPHPHTASES"/>
</dbReference>
<accession>A0A417Z202</accession>
<dbReference type="RefSeq" id="WP_118914189.1">
    <property type="nucleotide sequence ID" value="NZ_CBCRVH010000014.1"/>
</dbReference>
<dbReference type="SUPFAM" id="SSF56655">
    <property type="entry name" value="Carbohydrate phosphatase"/>
    <property type="match status" value="1"/>
</dbReference>
<dbReference type="InterPro" id="IPR000760">
    <property type="entry name" value="Inositol_monophosphatase-like"/>
</dbReference>
<dbReference type="GO" id="GO:0008934">
    <property type="term" value="F:inositol monophosphate 1-phosphatase activity"/>
    <property type="evidence" value="ECO:0007669"/>
    <property type="project" value="TreeGrafter"/>
</dbReference>
<dbReference type="GO" id="GO:0006020">
    <property type="term" value="P:inositol metabolic process"/>
    <property type="evidence" value="ECO:0007669"/>
    <property type="project" value="TreeGrafter"/>
</dbReference>
<name>A0A417Z202_9MICO</name>
<keyword evidence="2" id="KW-0378">Hydrolase</keyword>
<dbReference type="PROSITE" id="PS00629">
    <property type="entry name" value="IMP_1"/>
    <property type="match status" value="1"/>
</dbReference>
<keyword evidence="1 4" id="KW-0479">Metal-binding</keyword>
<evidence type="ECO:0000313" key="5">
    <source>
        <dbReference type="EMBL" id="RHW44690.1"/>
    </source>
</evidence>
<dbReference type="PANTHER" id="PTHR20854">
    <property type="entry name" value="INOSITOL MONOPHOSPHATASE"/>
    <property type="match status" value="1"/>
</dbReference>
<evidence type="ECO:0000256" key="2">
    <source>
        <dbReference type="ARBA" id="ARBA00022801"/>
    </source>
</evidence>
<organism evidence="5 6">
    <name type="scientific">Dermacoccus abyssi</name>
    <dbReference type="NCBI Taxonomy" id="322596"/>
    <lineage>
        <taxon>Bacteria</taxon>
        <taxon>Bacillati</taxon>
        <taxon>Actinomycetota</taxon>
        <taxon>Actinomycetes</taxon>
        <taxon>Micrococcales</taxon>
        <taxon>Dermacoccaceae</taxon>
        <taxon>Dermacoccus</taxon>
    </lineage>
</organism>
<dbReference type="EMBL" id="QWLM01000014">
    <property type="protein sequence ID" value="RHW44690.1"/>
    <property type="molecule type" value="Genomic_DNA"/>
</dbReference>
<dbReference type="InterPro" id="IPR020583">
    <property type="entry name" value="Inositol_monoP_metal-BS"/>
</dbReference>
<evidence type="ECO:0000256" key="4">
    <source>
        <dbReference type="PIRSR" id="PIRSR600760-2"/>
    </source>
</evidence>
<reference evidence="5 6" key="1">
    <citation type="submission" date="2018-08" db="EMBL/GenBank/DDBJ databases">
        <title>Whole genome sequence analysis of Dermacoccus abyssi bacteria isolated from Deep Mariana trench Micromonospora spp reveals genes involved in the environmental adaptation and production of secondary metabolites.</title>
        <authorList>
            <person name="Abdel-Mageed W.M."/>
            <person name="Lehri B."/>
            <person name="Nouioui I."/>
            <person name="Goodfellow I."/>
            <person name="Jaspars M."/>
            <person name="Karlyshev A."/>
        </authorList>
    </citation>
    <scope>NUCLEOTIDE SEQUENCE [LARGE SCALE GENOMIC DNA]</scope>
    <source>
        <strain evidence="5 6">MT1.1</strain>
    </source>
</reference>
<dbReference type="GO" id="GO:0046872">
    <property type="term" value="F:metal ion binding"/>
    <property type="evidence" value="ECO:0007669"/>
    <property type="project" value="UniProtKB-KW"/>
</dbReference>
<proteinExistence type="predicted"/>
<feature type="binding site" evidence="4">
    <location>
        <position position="89"/>
    </location>
    <ligand>
        <name>Mg(2+)</name>
        <dbReference type="ChEBI" id="CHEBI:18420"/>
        <label>1</label>
        <note>catalytic</note>
    </ligand>
</feature>
<dbReference type="Gene3D" id="3.30.540.10">
    <property type="entry name" value="Fructose-1,6-Bisphosphatase, subunit A, domain 1"/>
    <property type="match status" value="1"/>
</dbReference>
<dbReference type="PANTHER" id="PTHR20854:SF4">
    <property type="entry name" value="INOSITOL-1-MONOPHOSPHATASE-RELATED"/>
    <property type="match status" value="1"/>
</dbReference>
<dbReference type="Gene3D" id="3.40.190.80">
    <property type="match status" value="1"/>
</dbReference>
<evidence type="ECO:0000313" key="6">
    <source>
        <dbReference type="Proteomes" id="UP000285376"/>
    </source>
</evidence>
<dbReference type="GO" id="GO:0007165">
    <property type="term" value="P:signal transduction"/>
    <property type="evidence" value="ECO:0007669"/>
    <property type="project" value="TreeGrafter"/>
</dbReference>
<evidence type="ECO:0000256" key="3">
    <source>
        <dbReference type="ARBA" id="ARBA00022842"/>
    </source>
</evidence>
<gene>
    <name evidence="5" type="ORF">D1832_11555</name>
</gene>
<comment type="caution">
    <text evidence="5">The sequence shown here is derived from an EMBL/GenBank/DDBJ whole genome shotgun (WGS) entry which is preliminary data.</text>
</comment>
<feature type="binding site" evidence="4">
    <location>
        <position position="205"/>
    </location>
    <ligand>
        <name>Mg(2+)</name>
        <dbReference type="ChEBI" id="CHEBI:18420"/>
        <label>1</label>
        <note>catalytic</note>
    </ligand>
</feature>
<protein>
    <submittedName>
        <fullName evidence="5">Inositol monophosphatase</fullName>
    </submittedName>
</protein>
<feature type="binding site" evidence="4">
    <location>
        <position position="66"/>
    </location>
    <ligand>
        <name>Mg(2+)</name>
        <dbReference type="ChEBI" id="CHEBI:18420"/>
        <label>1</label>
        <note>catalytic</note>
    </ligand>
</feature>
<sequence>MDTQAVLTMLQEAADEFINPRFESLARHEVMEKNPGDLVTVADREAEVAITARLLDAYPDALIVGEEAVAADPSILGRTEHADHWFTVDPVDGTKNFVHGSPDHGVMVAEMRGGDVVRSWMWQPQHGVAYVAEKGAGAFRNGERIAPRTVGEVAQGVTSRPTRVGESLDGLPPLKLSWVCCAVDYPQIASGGADYILYVTTKPWDHAPGALFIRESGGVSAYADGTDYDPRFERTPTPLLVAADPQLHERLRSHL</sequence>
<feature type="binding site" evidence="4">
    <location>
        <position position="92"/>
    </location>
    <ligand>
        <name>Mg(2+)</name>
        <dbReference type="ChEBI" id="CHEBI:18420"/>
        <label>1</label>
        <note>catalytic</note>
    </ligand>
</feature>
<comment type="cofactor">
    <cofactor evidence="4">
        <name>Mg(2+)</name>
        <dbReference type="ChEBI" id="CHEBI:18420"/>
    </cofactor>
</comment>